<proteinExistence type="predicted"/>
<name>A0ABN9SF63_9DINO</name>
<protein>
    <submittedName>
        <fullName evidence="2">Uncharacterized protein</fullName>
    </submittedName>
</protein>
<sequence>MTPTSVGRASSVTARPHNSKPNQSFVGSADILSQQSVQVPAYLEAALESQHAQEHGRTAALQGKSHLHRAADHVGGGVARRRKLISDSDAALLEKVYEAQRKSTARPLTRVGLEQVLHEYMVHWLLGDDAESIQIFLEVTRPCGGRVFWSPGLQRQAEAWVGARRLVICARLVCALLPPVYFLCEDKIMALPSEAPMAKWVDRALQIQRRGLGQGYACLLRQEVGRIPLRMQGKIDDHDLGIQELETDVKRLRETLTEGCEINVGPDKHQLMV</sequence>
<reference evidence="2" key="1">
    <citation type="submission" date="2023-10" db="EMBL/GenBank/DDBJ databases">
        <authorList>
            <person name="Chen Y."/>
            <person name="Shah S."/>
            <person name="Dougan E. K."/>
            <person name="Thang M."/>
            <person name="Chan C."/>
        </authorList>
    </citation>
    <scope>NUCLEOTIDE SEQUENCE [LARGE SCALE GENOMIC DNA]</scope>
</reference>
<keyword evidence="3" id="KW-1185">Reference proteome</keyword>
<evidence type="ECO:0000313" key="3">
    <source>
        <dbReference type="Proteomes" id="UP001189429"/>
    </source>
</evidence>
<gene>
    <name evidence="2" type="ORF">PCOR1329_LOCUS29265</name>
</gene>
<dbReference type="EMBL" id="CAUYUJ010011001">
    <property type="protein sequence ID" value="CAK0830701.1"/>
    <property type="molecule type" value="Genomic_DNA"/>
</dbReference>
<feature type="compositionally biased region" description="Polar residues" evidence="1">
    <location>
        <begin position="1"/>
        <end position="13"/>
    </location>
</feature>
<feature type="region of interest" description="Disordered" evidence="1">
    <location>
        <begin position="53"/>
        <end position="75"/>
    </location>
</feature>
<organism evidence="2 3">
    <name type="scientific">Prorocentrum cordatum</name>
    <dbReference type="NCBI Taxonomy" id="2364126"/>
    <lineage>
        <taxon>Eukaryota</taxon>
        <taxon>Sar</taxon>
        <taxon>Alveolata</taxon>
        <taxon>Dinophyceae</taxon>
        <taxon>Prorocentrales</taxon>
        <taxon>Prorocentraceae</taxon>
        <taxon>Prorocentrum</taxon>
    </lineage>
</organism>
<dbReference type="Proteomes" id="UP001189429">
    <property type="component" value="Unassembled WGS sequence"/>
</dbReference>
<accession>A0ABN9SF63</accession>
<evidence type="ECO:0000313" key="2">
    <source>
        <dbReference type="EMBL" id="CAK0830701.1"/>
    </source>
</evidence>
<evidence type="ECO:0000256" key="1">
    <source>
        <dbReference type="SAM" id="MobiDB-lite"/>
    </source>
</evidence>
<feature type="region of interest" description="Disordered" evidence="1">
    <location>
        <begin position="1"/>
        <end position="25"/>
    </location>
</feature>
<comment type="caution">
    <text evidence="2">The sequence shown here is derived from an EMBL/GenBank/DDBJ whole genome shotgun (WGS) entry which is preliminary data.</text>
</comment>